<dbReference type="GO" id="GO:0003824">
    <property type="term" value="F:catalytic activity"/>
    <property type="evidence" value="ECO:0007669"/>
    <property type="project" value="UniProtKB-ARBA"/>
</dbReference>
<evidence type="ECO:0000259" key="1">
    <source>
        <dbReference type="PROSITE" id="PS51462"/>
    </source>
</evidence>
<name>A0A3D8VG64_9GAMM</name>
<dbReference type="InterPro" id="IPR000086">
    <property type="entry name" value="NUDIX_hydrolase_dom"/>
</dbReference>
<sequence length="252" mass="28039">MLPCGLLALRNATDVADRRRALASDDSENRQLRVALTCKPELADAASAATTSKYTGAPDAQASSLNTSASPSQDVSLHDALASYARRWPDEAEVARSFAAFLDEAPTVFERIHLEGHFTASSWLVDRSGTRVLLTHHRKLERWLQLGGHADGDRNLANVALREAEEESGLTDLRVEPEIFDLDRHWIPERGDVPGHWHWDVRYVVHAEGSEDYVVSEESHDLAWRPIDAVLADPGSDESMRRMAGKWKARSP</sequence>
<proteinExistence type="predicted"/>
<dbReference type="EMBL" id="QTJR01000003">
    <property type="protein sequence ID" value="RDY68363.1"/>
    <property type="molecule type" value="Genomic_DNA"/>
</dbReference>
<evidence type="ECO:0000313" key="3">
    <source>
        <dbReference type="Proteomes" id="UP000256829"/>
    </source>
</evidence>
<dbReference type="PROSITE" id="PS51462">
    <property type="entry name" value="NUDIX"/>
    <property type="match status" value="1"/>
</dbReference>
<dbReference type="AlphaFoldDB" id="A0A3D8VG64"/>
<protein>
    <submittedName>
        <fullName evidence="2">NUDIX domain-containing protein</fullName>
    </submittedName>
</protein>
<dbReference type="InterPro" id="IPR015797">
    <property type="entry name" value="NUDIX_hydrolase-like_dom_sf"/>
</dbReference>
<dbReference type="Pfam" id="PF00293">
    <property type="entry name" value="NUDIX"/>
    <property type="match status" value="1"/>
</dbReference>
<feature type="domain" description="Nudix hydrolase" evidence="1">
    <location>
        <begin position="115"/>
        <end position="252"/>
    </location>
</feature>
<dbReference type="CDD" id="cd03674">
    <property type="entry name" value="NUDIX_Hydrolase"/>
    <property type="match status" value="1"/>
</dbReference>
<reference evidence="2 3" key="1">
    <citation type="submission" date="2018-08" db="EMBL/GenBank/DDBJ databases">
        <title>Lysobacter soli KCTC 22011, whole genome shotgun sequence.</title>
        <authorList>
            <person name="Zhang X."/>
            <person name="Feng G."/>
            <person name="Zhu H."/>
        </authorList>
    </citation>
    <scope>NUCLEOTIDE SEQUENCE [LARGE SCALE GENOMIC DNA]</scope>
    <source>
        <strain evidence="2 3">KCTC 22011</strain>
    </source>
</reference>
<dbReference type="SUPFAM" id="SSF55811">
    <property type="entry name" value="Nudix"/>
    <property type="match status" value="1"/>
</dbReference>
<gene>
    <name evidence="2" type="ORF">DX912_07140</name>
</gene>
<evidence type="ECO:0000313" key="2">
    <source>
        <dbReference type="EMBL" id="RDY68363.1"/>
    </source>
</evidence>
<keyword evidence="3" id="KW-1185">Reference proteome</keyword>
<accession>A0A3D8VG64</accession>
<dbReference type="Proteomes" id="UP000256829">
    <property type="component" value="Unassembled WGS sequence"/>
</dbReference>
<comment type="caution">
    <text evidence="2">The sequence shown here is derived from an EMBL/GenBank/DDBJ whole genome shotgun (WGS) entry which is preliminary data.</text>
</comment>
<organism evidence="2 3">
    <name type="scientific">Lysobacter soli</name>
    <dbReference type="NCBI Taxonomy" id="453783"/>
    <lineage>
        <taxon>Bacteria</taxon>
        <taxon>Pseudomonadati</taxon>
        <taxon>Pseudomonadota</taxon>
        <taxon>Gammaproteobacteria</taxon>
        <taxon>Lysobacterales</taxon>
        <taxon>Lysobacteraceae</taxon>
        <taxon>Lysobacter</taxon>
    </lineage>
</organism>
<dbReference type="Gene3D" id="3.90.79.10">
    <property type="entry name" value="Nucleoside Triphosphate Pyrophosphohydrolase"/>
    <property type="match status" value="1"/>
</dbReference>